<dbReference type="PROSITE" id="PS00028">
    <property type="entry name" value="ZINC_FINGER_C2H2_1"/>
    <property type="match status" value="2"/>
</dbReference>
<dbReference type="GO" id="GO:0000785">
    <property type="term" value="C:chromatin"/>
    <property type="evidence" value="ECO:0007669"/>
    <property type="project" value="TreeGrafter"/>
</dbReference>
<dbReference type="SUPFAM" id="SSF57667">
    <property type="entry name" value="beta-beta-alpha zinc fingers"/>
    <property type="match status" value="2"/>
</dbReference>
<dbReference type="Gene3D" id="3.30.160.60">
    <property type="entry name" value="Classic Zinc Finger"/>
    <property type="match status" value="1"/>
</dbReference>
<evidence type="ECO:0000259" key="9">
    <source>
        <dbReference type="PROSITE" id="PS50157"/>
    </source>
</evidence>
<feature type="domain" description="C2H2-type" evidence="9">
    <location>
        <begin position="109"/>
        <end position="138"/>
    </location>
</feature>
<keyword evidence="11" id="KW-1185">Reference proteome</keyword>
<feature type="domain" description="C2H2-type" evidence="9">
    <location>
        <begin position="79"/>
        <end position="108"/>
    </location>
</feature>
<evidence type="ECO:0000256" key="1">
    <source>
        <dbReference type="ARBA" id="ARBA00004123"/>
    </source>
</evidence>
<dbReference type="EMBL" id="ML977328">
    <property type="protein sequence ID" value="KAF2113437.1"/>
    <property type="molecule type" value="Genomic_DNA"/>
</dbReference>
<dbReference type="GO" id="GO:0008270">
    <property type="term" value="F:zinc ion binding"/>
    <property type="evidence" value="ECO:0007669"/>
    <property type="project" value="UniProtKB-KW"/>
</dbReference>
<dbReference type="PANTHER" id="PTHR40626">
    <property type="entry name" value="MIP31509P"/>
    <property type="match status" value="1"/>
</dbReference>
<feature type="compositionally biased region" description="Low complexity" evidence="8">
    <location>
        <begin position="304"/>
        <end position="325"/>
    </location>
</feature>
<dbReference type="PANTHER" id="PTHR40626:SF11">
    <property type="entry name" value="ZINC FINGER PROTEIN YPR022C"/>
    <property type="match status" value="1"/>
</dbReference>
<name>A0A6A5Z3G5_9PLEO</name>
<dbReference type="OrthoDB" id="427030at2759"/>
<sequence length="1092" mass="120473">MHAGHASDFGKIQTQFPQKMETTSGAVEPPTPASPDRDDHRGRRRDREDDQGDHDGADGEATGSSRKRRRSRKGLDKKFECPHEGCGKSYSRAEHLYRHQLNHNPKQIYHCDFPECHRSFVRQDLCARHKERHTARGSQLLRKDTFMHNLNPIVTAAMGGKNGSVNKLGGMKHSPTVEITPCAISASLANSPQLPPGGAERTFTLQSPAGGASATGTRMSPPNLHSPASSIARQDSLHRTGSDDSYRGGPDSKQPYDMQTQSSGSFGPPPRPSTFNSYSGGRPPLHNSPHMSNGNYQRPELRAQTSNLSSYGSSSPYTAAATPSQSYPPSASTVSNSYQSTSATGYQAQQSFPPFTSLPPPEFPQQTSTPASRDQENQYYNGTSGQTPMNGVEPTSQIDTRMNGVSEVLENSTPSYAIPMFGGEGYSRSPFAMADDFAAWLFNDSNFGPGASPMGYPTGSGANPLGSASSQIGLQAPYFNYDPSVAGYFNNPAPPAHPMAVNSILDTTLPESVLSEEKRKDLLDLIIGRFNETDHAPVKKQKEDILEGNKDDDSHVLSLHMMQTYIGSYWVHFHPQLPILHKPTFNATSCPDLLLLSIMCLGASCLEKSYGHEVTQACSALSNFLAWHLRWEIFMDADFRPPAKLWIFQALLLLEVFEKMYSTRPLHERAHIHHATTLTLMRRGSSLIGRSAMDSPPSVKEGKGGFSGAPGGAHSHDEWWNHWITNEATRRAAFAAFVMDSIHATMFGHSAVMVAHEMRLPLPCDEALWSATSSSEVGRVEASLHSNGVKQTTFLDGLKKTLNGQSVRTNSFGRTILMAGLLSVSWHMNQRDLQVSSLGVSQALGGRDRWRGSLTRAFDFWKQDFDTSLAKPNDLTAPTAYSYSNGADDDNVFESRTVLHHLAHMAMHVDIVDCQIYAGATRLLGRSITPQDYNGAQRRMKDQWAPTARARDATFYALRFLSKVMIPEKFSPSTGVEYSARDDFLLNRPWVLYFATLIVWSYGYALDGPLKQPYALKDHEDKMKDMVGYLNRVGGVRAPDDLTKMSDRNACLGMLLVMRDMFKKTRWELLHEASTLLTKCIDMLVPGMGNNA</sequence>
<comment type="subcellular location">
    <subcellularLocation>
        <location evidence="1">Nucleus</location>
    </subcellularLocation>
</comment>
<feature type="compositionally biased region" description="Polar residues" evidence="8">
    <location>
        <begin position="366"/>
        <end position="397"/>
    </location>
</feature>
<keyword evidence="5" id="KW-0862">Zinc</keyword>
<feature type="compositionally biased region" description="Basic and acidic residues" evidence="8">
    <location>
        <begin position="35"/>
        <end position="57"/>
    </location>
</feature>
<evidence type="ECO:0000256" key="7">
    <source>
        <dbReference type="PROSITE-ProRule" id="PRU00042"/>
    </source>
</evidence>
<dbReference type="InterPro" id="IPR051059">
    <property type="entry name" value="VerF-like"/>
</dbReference>
<feature type="region of interest" description="Disordered" evidence="8">
    <location>
        <begin position="190"/>
        <end position="397"/>
    </location>
</feature>
<gene>
    <name evidence="10" type="ORF">BDV96DRAFT_601594</name>
</gene>
<dbReference type="InterPro" id="IPR007219">
    <property type="entry name" value="XnlR_reg_dom"/>
</dbReference>
<dbReference type="SMART" id="SM00355">
    <property type="entry name" value="ZnF_C2H2"/>
    <property type="match status" value="2"/>
</dbReference>
<evidence type="ECO:0000256" key="4">
    <source>
        <dbReference type="ARBA" id="ARBA00022771"/>
    </source>
</evidence>
<dbReference type="InterPro" id="IPR013087">
    <property type="entry name" value="Znf_C2H2_type"/>
</dbReference>
<feature type="compositionally biased region" description="Polar residues" evidence="8">
    <location>
        <begin position="327"/>
        <end position="348"/>
    </location>
</feature>
<dbReference type="GO" id="GO:0006351">
    <property type="term" value="P:DNA-templated transcription"/>
    <property type="evidence" value="ECO:0007669"/>
    <property type="project" value="InterPro"/>
</dbReference>
<dbReference type="CDD" id="cd12148">
    <property type="entry name" value="fungal_TF_MHR"/>
    <property type="match status" value="1"/>
</dbReference>
<organism evidence="10 11">
    <name type="scientific">Lophiotrema nucula</name>
    <dbReference type="NCBI Taxonomy" id="690887"/>
    <lineage>
        <taxon>Eukaryota</taxon>
        <taxon>Fungi</taxon>
        <taxon>Dikarya</taxon>
        <taxon>Ascomycota</taxon>
        <taxon>Pezizomycotina</taxon>
        <taxon>Dothideomycetes</taxon>
        <taxon>Pleosporomycetidae</taxon>
        <taxon>Pleosporales</taxon>
        <taxon>Lophiotremataceae</taxon>
        <taxon>Lophiotrema</taxon>
    </lineage>
</organism>
<evidence type="ECO:0000256" key="8">
    <source>
        <dbReference type="SAM" id="MobiDB-lite"/>
    </source>
</evidence>
<reference evidence="10" key="1">
    <citation type="journal article" date="2020" name="Stud. Mycol.">
        <title>101 Dothideomycetes genomes: a test case for predicting lifestyles and emergence of pathogens.</title>
        <authorList>
            <person name="Haridas S."/>
            <person name="Albert R."/>
            <person name="Binder M."/>
            <person name="Bloem J."/>
            <person name="Labutti K."/>
            <person name="Salamov A."/>
            <person name="Andreopoulos B."/>
            <person name="Baker S."/>
            <person name="Barry K."/>
            <person name="Bills G."/>
            <person name="Bluhm B."/>
            <person name="Cannon C."/>
            <person name="Castanera R."/>
            <person name="Culley D."/>
            <person name="Daum C."/>
            <person name="Ezra D."/>
            <person name="Gonzalez J."/>
            <person name="Henrissat B."/>
            <person name="Kuo A."/>
            <person name="Liang C."/>
            <person name="Lipzen A."/>
            <person name="Lutzoni F."/>
            <person name="Magnuson J."/>
            <person name="Mondo S."/>
            <person name="Nolan M."/>
            <person name="Ohm R."/>
            <person name="Pangilinan J."/>
            <person name="Park H.-J."/>
            <person name="Ramirez L."/>
            <person name="Alfaro M."/>
            <person name="Sun H."/>
            <person name="Tritt A."/>
            <person name="Yoshinaga Y."/>
            <person name="Zwiers L.-H."/>
            <person name="Turgeon B."/>
            <person name="Goodwin S."/>
            <person name="Spatafora J."/>
            <person name="Crous P."/>
            <person name="Grigoriev I."/>
        </authorList>
    </citation>
    <scope>NUCLEOTIDE SEQUENCE</scope>
    <source>
        <strain evidence="10">CBS 627.86</strain>
    </source>
</reference>
<keyword evidence="2" id="KW-0479">Metal-binding</keyword>
<evidence type="ECO:0000256" key="2">
    <source>
        <dbReference type="ARBA" id="ARBA00022723"/>
    </source>
</evidence>
<dbReference type="GO" id="GO:0000981">
    <property type="term" value="F:DNA-binding transcription factor activity, RNA polymerase II-specific"/>
    <property type="evidence" value="ECO:0007669"/>
    <property type="project" value="InterPro"/>
</dbReference>
<dbReference type="AlphaFoldDB" id="A0A6A5Z3G5"/>
<keyword evidence="4 7" id="KW-0863">Zinc-finger</keyword>
<dbReference type="InterPro" id="IPR036236">
    <property type="entry name" value="Znf_C2H2_sf"/>
</dbReference>
<evidence type="ECO:0000256" key="3">
    <source>
        <dbReference type="ARBA" id="ARBA00022737"/>
    </source>
</evidence>
<evidence type="ECO:0000256" key="6">
    <source>
        <dbReference type="ARBA" id="ARBA00023242"/>
    </source>
</evidence>
<accession>A0A6A5Z3G5</accession>
<protein>
    <submittedName>
        <fullName evidence="10">Fungal-specific transcription factor domain-containing protein</fullName>
    </submittedName>
</protein>
<feature type="compositionally biased region" description="Polar residues" evidence="8">
    <location>
        <begin position="12"/>
        <end position="25"/>
    </location>
</feature>
<proteinExistence type="predicted"/>
<dbReference type="GO" id="GO:0005634">
    <property type="term" value="C:nucleus"/>
    <property type="evidence" value="ECO:0007669"/>
    <property type="project" value="UniProtKB-SubCell"/>
</dbReference>
<evidence type="ECO:0000313" key="10">
    <source>
        <dbReference type="EMBL" id="KAF2113437.1"/>
    </source>
</evidence>
<evidence type="ECO:0000256" key="5">
    <source>
        <dbReference type="ARBA" id="ARBA00022833"/>
    </source>
</evidence>
<dbReference type="Pfam" id="PF04082">
    <property type="entry name" value="Fungal_trans"/>
    <property type="match status" value="1"/>
</dbReference>
<dbReference type="Proteomes" id="UP000799770">
    <property type="component" value="Unassembled WGS sequence"/>
</dbReference>
<dbReference type="GO" id="GO:0000978">
    <property type="term" value="F:RNA polymerase II cis-regulatory region sequence-specific DNA binding"/>
    <property type="evidence" value="ECO:0007669"/>
    <property type="project" value="InterPro"/>
</dbReference>
<keyword evidence="3" id="KW-0677">Repeat</keyword>
<dbReference type="PROSITE" id="PS50157">
    <property type="entry name" value="ZINC_FINGER_C2H2_2"/>
    <property type="match status" value="2"/>
</dbReference>
<keyword evidence="6" id="KW-0539">Nucleus</keyword>
<dbReference type="FunFam" id="3.30.160.60:FF:001164">
    <property type="entry name" value="C2H2 finger domain protein, putative"/>
    <property type="match status" value="1"/>
</dbReference>
<feature type="compositionally biased region" description="Basic and acidic residues" evidence="8">
    <location>
        <begin position="235"/>
        <end position="246"/>
    </location>
</feature>
<feature type="region of interest" description="Disordered" evidence="8">
    <location>
        <begin position="1"/>
        <end position="81"/>
    </location>
</feature>
<evidence type="ECO:0000313" key="11">
    <source>
        <dbReference type="Proteomes" id="UP000799770"/>
    </source>
</evidence>